<keyword evidence="9" id="KW-0133">Cell shape</keyword>
<protein>
    <recommendedName>
        <fullName evidence="4">serine-type D-Ala-D-Ala carboxypeptidase</fullName>
        <ecNumber evidence="4">3.4.16.4</ecNumber>
    </recommendedName>
</protein>
<proteinExistence type="inferred from homology"/>
<dbReference type="SMART" id="SM00936">
    <property type="entry name" value="PBP5_C"/>
    <property type="match status" value="1"/>
</dbReference>
<dbReference type="Gene3D" id="2.60.410.10">
    <property type="entry name" value="D-Ala-D-Ala carboxypeptidase, C-terminal domain"/>
    <property type="match status" value="1"/>
</dbReference>
<reference evidence="15 16" key="1">
    <citation type="submission" date="2018-06" db="EMBL/GenBank/DDBJ databases">
        <title>Genomic Encyclopedia of Type Strains, Phase IV (KMG-IV): sequencing the most valuable type-strain genomes for metagenomic binning, comparative biology and taxonomic classification.</title>
        <authorList>
            <person name="Goeker M."/>
        </authorList>
    </citation>
    <scope>NUCLEOTIDE SEQUENCE [LARGE SCALE GENOMIC DNA]</scope>
    <source>
        <strain evidence="15 16">DSM 26720</strain>
    </source>
</reference>
<dbReference type="AlphaFoldDB" id="A0A364JU14"/>
<dbReference type="InterPro" id="IPR018044">
    <property type="entry name" value="Peptidase_S11"/>
</dbReference>
<dbReference type="Pfam" id="PF00768">
    <property type="entry name" value="Peptidase_S11"/>
    <property type="match status" value="1"/>
</dbReference>
<evidence type="ECO:0000313" key="16">
    <source>
        <dbReference type="Proteomes" id="UP000249453"/>
    </source>
</evidence>
<sequence length="395" mass="43034">MWLLSNGIKLAIALLVVIWASLPEAHAQVQKEPFVTKAPQVLLIDHDSGTVLLAKNPDKNIAPASLAKLMTAELVFHALKENRIRLDTTYTVSEYAWRTGGAPSRTSTMFAALKSSISVEDLLQGMIVQAANDGAIILAEGLAGNEQSFVEMMNNRAVELGLSNSRFVNSTGLPAPEQTVTLSDLLRLAQHIYTTYPEFYKFYSQPNFTWNKIFQRNRNPLLALDIGADGLATGYTEDSGYALVGSAAKNGRRLFLAMSGLATIKEREEEAKKLVDWGMSAFDEVQIFSAEDIVGDAEVFGGSQATVPLKVENEVSLLLPKDGREKLKASLIYEGPLQAPFAAGIRVGTVQFELDGAIVRELPVVTARAVQEGTLSQKARSAALELATGWMRKYL</sequence>
<dbReference type="GO" id="GO:0006508">
    <property type="term" value="P:proteolysis"/>
    <property type="evidence" value="ECO:0007669"/>
    <property type="project" value="UniProtKB-KW"/>
</dbReference>
<evidence type="ECO:0000259" key="14">
    <source>
        <dbReference type="SMART" id="SM00936"/>
    </source>
</evidence>
<evidence type="ECO:0000256" key="2">
    <source>
        <dbReference type="ARBA" id="ARBA00004752"/>
    </source>
</evidence>
<dbReference type="SUPFAM" id="SSF56601">
    <property type="entry name" value="beta-lactamase/transpeptidase-like"/>
    <property type="match status" value="1"/>
</dbReference>
<dbReference type="GO" id="GO:0009252">
    <property type="term" value="P:peptidoglycan biosynthetic process"/>
    <property type="evidence" value="ECO:0007669"/>
    <property type="project" value="UniProtKB-UniPathway"/>
</dbReference>
<dbReference type="EMBL" id="QLMK01000009">
    <property type="protein sequence ID" value="RAK27600.1"/>
    <property type="molecule type" value="Genomic_DNA"/>
</dbReference>
<keyword evidence="10" id="KW-0573">Peptidoglycan synthesis</keyword>
<dbReference type="EC" id="3.4.16.4" evidence="4"/>
<evidence type="ECO:0000313" key="15">
    <source>
        <dbReference type="EMBL" id="RAK27600.1"/>
    </source>
</evidence>
<evidence type="ECO:0000256" key="6">
    <source>
        <dbReference type="ARBA" id="ARBA00022670"/>
    </source>
</evidence>
<dbReference type="InterPro" id="IPR015956">
    <property type="entry name" value="Peniciliin-bd_prot_C_sf"/>
</dbReference>
<dbReference type="PRINTS" id="PR00725">
    <property type="entry name" value="DADACBPTASE1"/>
</dbReference>
<organism evidence="15 16">
    <name type="scientific">Falsochrobactrum ovis</name>
    <dbReference type="NCBI Taxonomy" id="1293442"/>
    <lineage>
        <taxon>Bacteria</taxon>
        <taxon>Pseudomonadati</taxon>
        <taxon>Pseudomonadota</taxon>
        <taxon>Alphaproteobacteria</taxon>
        <taxon>Hyphomicrobiales</taxon>
        <taxon>Brucellaceae</taxon>
        <taxon>Falsochrobactrum</taxon>
    </lineage>
</organism>
<dbReference type="InterPro" id="IPR037167">
    <property type="entry name" value="Peptidase_S11_C_sf"/>
</dbReference>
<evidence type="ECO:0000256" key="9">
    <source>
        <dbReference type="ARBA" id="ARBA00022960"/>
    </source>
</evidence>
<evidence type="ECO:0000256" key="13">
    <source>
        <dbReference type="RuleBase" id="RU004016"/>
    </source>
</evidence>
<evidence type="ECO:0000256" key="12">
    <source>
        <dbReference type="ARBA" id="ARBA00034000"/>
    </source>
</evidence>
<keyword evidence="7" id="KW-0732">Signal</keyword>
<feature type="domain" description="Peptidase S11 D-Ala-D-Ala carboxypeptidase A C-terminal" evidence="14">
    <location>
        <begin position="282"/>
        <end position="372"/>
    </location>
</feature>
<keyword evidence="5 15" id="KW-0121">Carboxypeptidase</keyword>
<dbReference type="Proteomes" id="UP000249453">
    <property type="component" value="Unassembled WGS sequence"/>
</dbReference>
<dbReference type="UniPathway" id="UPA00219"/>
<dbReference type="GO" id="GO:0071555">
    <property type="term" value="P:cell wall organization"/>
    <property type="evidence" value="ECO:0007669"/>
    <property type="project" value="UniProtKB-KW"/>
</dbReference>
<comment type="catalytic activity">
    <reaction evidence="12">
        <text>Preferential cleavage: (Ac)2-L-Lys-D-Ala-|-D-Ala. Also transpeptidation of peptidyl-alanyl moieties that are N-acyl substituents of D-alanine.</text>
        <dbReference type="EC" id="3.4.16.4"/>
    </reaction>
</comment>
<comment type="function">
    <text evidence="1">Removes C-terminal D-alanyl residues from sugar-peptide cell wall precursors.</text>
</comment>
<dbReference type="PANTHER" id="PTHR21581:SF6">
    <property type="entry name" value="TRAFFICKING PROTEIN PARTICLE COMPLEX SUBUNIT 12"/>
    <property type="match status" value="1"/>
</dbReference>
<dbReference type="InterPro" id="IPR012338">
    <property type="entry name" value="Beta-lactam/transpept-like"/>
</dbReference>
<keyword evidence="11" id="KW-0961">Cell wall biogenesis/degradation</keyword>
<dbReference type="GO" id="GO:0008360">
    <property type="term" value="P:regulation of cell shape"/>
    <property type="evidence" value="ECO:0007669"/>
    <property type="project" value="UniProtKB-KW"/>
</dbReference>
<evidence type="ECO:0000256" key="3">
    <source>
        <dbReference type="ARBA" id="ARBA00007164"/>
    </source>
</evidence>
<keyword evidence="6" id="KW-0645">Protease</keyword>
<dbReference type="GO" id="GO:0009002">
    <property type="term" value="F:serine-type D-Ala-D-Ala carboxypeptidase activity"/>
    <property type="evidence" value="ECO:0007669"/>
    <property type="project" value="UniProtKB-EC"/>
</dbReference>
<comment type="caution">
    <text evidence="15">The sequence shown here is derived from an EMBL/GenBank/DDBJ whole genome shotgun (WGS) entry which is preliminary data.</text>
</comment>
<evidence type="ECO:0000256" key="11">
    <source>
        <dbReference type="ARBA" id="ARBA00023316"/>
    </source>
</evidence>
<evidence type="ECO:0000256" key="4">
    <source>
        <dbReference type="ARBA" id="ARBA00012448"/>
    </source>
</evidence>
<comment type="pathway">
    <text evidence="2">Cell wall biogenesis; peptidoglycan biosynthesis.</text>
</comment>
<dbReference type="SUPFAM" id="SSF69189">
    <property type="entry name" value="Penicillin-binding protein associated domain"/>
    <property type="match status" value="1"/>
</dbReference>
<dbReference type="OrthoDB" id="9795979at2"/>
<name>A0A364JU14_9HYPH</name>
<gene>
    <name evidence="15" type="ORF">C7374_10975</name>
</gene>
<dbReference type="RefSeq" id="WP_111575719.1">
    <property type="nucleotide sequence ID" value="NZ_JBHEEY010000009.1"/>
</dbReference>
<accession>A0A364JU14</accession>
<dbReference type="InterPro" id="IPR001967">
    <property type="entry name" value="Peptidase_S11_N"/>
</dbReference>
<evidence type="ECO:0000256" key="7">
    <source>
        <dbReference type="ARBA" id="ARBA00022729"/>
    </source>
</evidence>
<dbReference type="PANTHER" id="PTHR21581">
    <property type="entry name" value="D-ALANYL-D-ALANINE CARBOXYPEPTIDASE"/>
    <property type="match status" value="1"/>
</dbReference>
<evidence type="ECO:0000256" key="1">
    <source>
        <dbReference type="ARBA" id="ARBA00003217"/>
    </source>
</evidence>
<evidence type="ECO:0000256" key="5">
    <source>
        <dbReference type="ARBA" id="ARBA00022645"/>
    </source>
</evidence>
<dbReference type="Pfam" id="PF07943">
    <property type="entry name" value="PBP5_C"/>
    <property type="match status" value="1"/>
</dbReference>
<dbReference type="Gene3D" id="3.40.710.10">
    <property type="entry name" value="DD-peptidase/beta-lactamase superfamily"/>
    <property type="match status" value="1"/>
</dbReference>
<evidence type="ECO:0000256" key="10">
    <source>
        <dbReference type="ARBA" id="ARBA00022984"/>
    </source>
</evidence>
<keyword evidence="16" id="KW-1185">Reference proteome</keyword>
<dbReference type="InterPro" id="IPR012907">
    <property type="entry name" value="Peptidase_S11_C"/>
</dbReference>
<evidence type="ECO:0000256" key="8">
    <source>
        <dbReference type="ARBA" id="ARBA00022801"/>
    </source>
</evidence>
<keyword evidence="8" id="KW-0378">Hydrolase</keyword>
<comment type="similarity">
    <text evidence="3 13">Belongs to the peptidase S11 family.</text>
</comment>